<gene>
    <name evidence="2" type="ORF">NSO95_05890</name>
</gene>
<accession>A0ABT1XQF6</accession>
<dbReference type="EMBL" id="JANKHH010000003">
    <property type="protein sequence ID" value="MCR2833467.1"/>
    <property type="molecule type" value="Genomic_DNA"/>
</dbReference>
<evidence type="ECO:0000256" key="1">
    <source>
        <dbReference type="SAM" id="MobiDB-lite"/>
    </source>
</evidence>
<proteinExistence type="predicted"/>
<organism evidence="2 3">
    <name type="scientific">Parerythrobacter lacustris</name>
    <dbReference type="NCBI Taxonomy" id="2969984"/>
    <lineage>
        <taxon>Bacteria</taxon>
        <taxon>Pseudomonadati</taxon>
        <taxon>Pseudomonadota</taxon>
        <taxon>Alphaproteobacteria</taxon>
        <taxon>Sphingomonadales</taxon>
        <taxon>Erythrobacteraceae</taxon>
        <taxon>Parerythrobacter</taxon>
    </lineage>
</organism>
<name>A0ABT1XQF6_9SPHN</name>
<sequence>MIIYIAALLAIFVPLLLALKTPRKPTEPSPQPRETGVKPPSLPPATPEPVTIPESEVVASEPKPIPPSPREVLYQVAFTSLGRRMGLDTNIPKEVNCANAITHVMTLAGVKGLPGKGIPGTSTLYDWLRKSVEFEKAAAPQFGDIIIYPTGMGNGEVRNGHVFIAGKHQLMSNNSATGRWDNHWENLAEADAFYTKKGGIPRFCFRWIGG</sequence>
<evidence type="ECO:0000313" key="3">
    <source>
        <dbReference type="Proteomes" id="UP001206067"/>
    </source>
</evidence>
<dbReference type="Proteomes" id="UP001206067">
    <property type="component" value="Unassembled WGS sequence"/>
</dbReference>
<dbReference type="RefSeq" id="WP_257595231.1">
    <property type="nucleotide sequence ID" value="NZ_JANKHH010000003.1"/>
</dbReference>
<comment type="caution">
    <text evidence="2">The sequence shown here is derived from an EMBL/GenBank/DDBJ whole genome shotgun (WGS) entry which is preliminary data.</text>
</comment>
<evidence type="ECO:0008006" key="4">
    <source>
        <dbReference type="Google" id="ProtNLM"/>
    </source>
</evidence>
<keyword evidence="3" id="KW-1185">Reference proteome</keyword>
<protein>
    <recommendedName>
        <fullName evidence="4">CHAP domain-containing protein</fullName>
    </recommendedName>
</protein>
<evidence type="ECO:0000313" key="2">
    <source>
        <dbReference type="EMBL" id="MCR2833467.1"/>
    </source>
</evidence>
<feature type="region of interest" description="Disordered" evidence="1">
    <location>
        <begin position="22"/>
        <end position="50"/>
    </location>
</feature>
<reference evidence="2 3" key="1">
    <citation type="submission" date="2022-08" db="EMBL/GenBank/DDBJ databases">
        <title>Polyphasic taxonomy analysis of Qipengyuania sp.RS5-5.</title>
        <authorList>
            <person name="Xamxidin M."/>
            <person name="Wu M."/>
        </authorList>
    </citation>
    <scope>NUCLEOTIDE SEQUENCE [LARGE SCALE GENOMIC DNA]</scope>
    <source>
        <strain evidence="2 3">RS5-5</strain>
    </source>
</reference>